<dbReference type="GO" id="GO:0006620">
    <property type="term" value="P:post-translational protein targeting to endoplasmic reticulum membrane"/>
    <property type="evidence" value="ECO:0007669"/>
    <property type="project" value="TreeGrafter"/>
</dbReference>
<dbReference type="PANTHER" id="PTHR45831:SF2">
    <property type="entry name" value="LD24721P"/>
    <property type="match status" value="1"/>
</dbReference>
<dbReference type="GeneID" id="19202788"/>
<keyword evidence="1" id="KW-0677">Repeat</keyword>
<dbReference type="SMART" id="SM00028">
    <property type="entry name" value="TPR"/>
    <property type="match status" value="3"/>
</dbReference>
<dbReference type="EMBL" id="JH711575">
    <property type="protein sequence ID" value="EIW83928.1"/>
    <property type="molecule type" value="Genomic_DNA"/>
</dbReference>
<dbReference type="Gene3D" id="1.25.40.10">
    <property type="entry name" value="Tetratricopeptide repeat domain"/>
    <property type="match status" value="1"/>
</dbReference>
<dbReference type="GO" id="GO:0060090">
    <property type="term" value="F:molecular adaptor activity"/>
    <property type="evidence" value="ECO:0007669"/>
    <property type="project" value="TreeGrafter"/>
</dbReference>
<keyword evidence="4" id="KW-1185">Reference proteome</keyword>
<evidence type="ECO:0000256" key="1">
    <source>
        <dbReference type="ARBA" id="ARBA00022737"/>
    </source>
</evidence>
<sequence length="532" mass="59484">MSSDPVQLKDEGNALFVKKEYAAAILKYTHAIALDTKNAVLYGNRAACHLALKKWLDASGDARKATDLDQGYAKGWGRLAAAQDAMLHYNESVKFWQKAIDALPAQLSPVEVKQKEQYEEGLKGAKRRLEDSEKQSTYIRMSSSDKIPWKVAKALLPELQARGQAGAQSSAWVISAAYDEWKEGIDYLNGLKRIPVPGSQQYRVVGCTQGLASLSNGILRDSRIFHIDDPKFVEKYNEQVMFEVQALRAFSTEGVEGVIEKAQKRQREEGWDSIRPALSTTVRAWIMQGFVVNGLKGEPELAASLLKSAVDFLCWGREAWKDVPDTNRGTIFSDTFLRGVRTMYLDMLHNSYCKNPRPDALQAVYDEAKDLLEDASAAYGNITGNYDPGFVFSFYLYPQGSALAMMGYYHAQLGDQAAETDGEKSSHYMLAAEKYAEAAMMYPEDDEQRAWYLSCAMGHMWKCPVPIRALVTIGEKLRAAAPKMRRIWENSQLAKGGRDKSIKFNLDKVDEALAAVSQGKVSLDDYMALKFE</sequence>
<organism evidence="3 4">
    <name type="scientific">Coniophora puteana (strain RWD-64-598)</name>
    <name type="common">Brown rot fungus</name>
    <dbReference type="NCBI Taxonomy" id="741705"/>
    <lineage>
        <taxon>Eukaryota</taxon>
        <taxon>Fungi</taxon>
        <taxon>Dikarya</taxon>
        <taxon>Basidiomycota</taxon>
        <taxon>Agaricomycotina</taxon>
        <taxon>Agaricomycetes</taxon>
        <taxon>Agaricomycetidae</taxon>
        <taxon>Boletales</taxon>
        <taxon>Coniophorineae</taxon>
        <taxon>Coniophoraceae</taxon>
        <taxon>Coniophora</taxon>
    </lineage>
</organism>
<keyword evidence="2" id="KW-0802">TPR repeat</keyword>
<dbReference type="KEGG" id="cput:CONPUDRAFT_150979"/>
<dbReference type="PANTHER" id="PTHR45831">
    <property type="entry name" value="LD24721P"/>
    <property type="match status" value="1"/>
</dbReference>
<dbReference type="SUPFAM" id="SSF48452">
    <property type="entry name" value="TPR-like"/>
    <property type="match status" value="1"/>
</dbReference>
<name>A0A5M3MXS6_CONPW</name>
<evidence type="ECO:0000313" key="3">
    <source>
        <dbReference type="EMBL" id="EIW83928.1"/>
    </source>
</evidence>
<dbReference type="OrthoDB" id="2423701at2759"/>
<protein>
    <submittedName>
        <fullName evidence="3">Uncharacterized protein</fullName>
    </submittedName>
</protein>
<comment type="caution">
    <text evidence="3">The sequence shown here is derived from an EMBL/GenBank/DDBJ whole genome shotgun (WGS) entry which is preliminary data.</text>
</comment>
<dbReference type="RefSeq" id="XP_007765781.1">
    <property type="nucleotide sequence ID" value="XM_007767591.1"/>
</dbReference>
<dbReference type="OMA" id="AWYSFFV"/>
<reference evidence="4" key="1">
    <citation type="journal article" date="2012" name="Science">
        <title>The Paleozoic origin of enzymatic lignin decomposition reconstructed from 31 fungal genomes.</title>
        <authorList>
            <person name="Floudas D."/>
            <person name="Binder M."/>
            <person name="Riley R."/>
            <person name="Barry K."/>
            <person name="Blanchette R.A."/>
            <person name="Henrissat B."/>
            <person name="Martinez A.T."/>
            <person name="Otillar R."/>
            <person name="Spatafora J.W."/>
            <person name="Yadav J.S."/>
            <person name="Aerts A."/>
            <person name="Benoit I."/>
            <person name="Boyd A."/>
            <person name="Carlson A."/>
            <person name="Copeland A."/>
            <person name="Coutinho P.M."/>
            <person name="de Vries R.P."/>
            <person name="Ferreira P."/>
            <person name="Findley K."/>
            <person name="Foster B."/>
            <person name="Gaskell J."/>
            <person name="Glotzer D."/>
            <person name="Gorecki P."/>
            <person name="Heitman J."/>
            <person name="Hesse C."/>
            <person name="Hori C."/>
            <person name="Igarashi K."/>
            <person name="Jurgens J.A."/>
            <person name="Kallen N."/>
            <person name="Kersten P."/>
            <person name="Kohler A."/>
            <person name="Kuees U."/>
            <person name="Kumar T.K.A."/>
            <person name="Kuo A."/>
            <person name="LaButti K."/>
            <person name="Larrondo L.F."/>
            <person name="Lindquist E."/>
            <person name="Ling A."/>
            <person name="Lombard V."/>
            <person name="Lucas S."/>
            <person name="Lundell T."/>
            <person name="Martin R."/>
            <person name="McLaughlin D.J."/>
            <person name="Morgenstern I."/>
            <person name="Morin E."/>
            <person name="Murat C."/>
            <person name="Nagy L.G."/>
            <person name="Nolan M."/>
            <person name="Ohm R.A."/>
            <person name="Patyshakuliyeva A."/>
            <person name="Rokas A."/>
            <person name="Ruiz-Duenas F.J."/>
            <person name="Sabat G."/>
            <person name="Salamov A."/>
            <person name="Samejima M."/>
            <person name="Schmutz J."/>
            <person name="Slot J.C."/>
            <person name="St John F."/>
            <person name="Stenlid J."/>
            <person name="Sun H."/>
            <person name="Sun S."/>
            <person name="Syed K."/>
            <person name="Tsang A."/>
            <person name="Wiebenga A."/>
            <person name="Young D."/>
            <person name="Pisabarro A."/>
            <person name="Eastwood D.C."/>
            <person name="Martin F."/>
            <person name="Cullen D."/>
            <person name="Grigoriev I.V."/>
            <person name="Hibbett D.S."/>
        </authorList>
    </citation>
    <scope>NUCLEOTIDE SEQUENCE [LARGE SCALE GENOMIC DNA]</scope>
    <source>
        <strain evidence="4">RWD-64-598 SS2</strain>
    </source>
</reference>
<dbReference type="GO" id="GO:0072380">
    <property type="term" value="C:TRC complex"/>
    <property type="evidence" value="ECO:0007669"/>
    <property type="project" value="TreeGrafter"/>
</dbReference>
<proteinExistence type="predicted"/>
<evidence type="ECO:0000313" key="4">
    <source>
        <dbReference type="Proteomes" id="UP000053558"/>
    </source>
</evidence>
<dbReference type="InterPro" id="IPR047150">
    <property type="entry name" value="SGT"/>
</dbReference>
<accession>A0A5M3MXS6</accession>
<dbReference type="GO" id="GO:0016020">
    <property type="term" value="C:membrane"/>
    <property type="evidence" value="ECO:0007669"/>
    <property type="project" value="TreeGrafter"/>
</dbReference>
<evidence type="ECO:0000256" key="2">
    <source>
        <dbReference type="ARBA" id="ARBA00022803"/>
    </source>
</evidence>
<dbReference type="InterPro" id="IPR011990">
    <property type="entry name" value="TPR-like_helical_dom_sf"/>
</dbReference>
<dbReference type="AlphaFoldDB" id="A0A5M3MXS6"/>
<gene>
    <name evidence="3" type="ORF">CONPUDRAFT_150979</name>
</gene>
<dbReference type="Proteomes" id="UP000053558">
    <property type="component" value="Unassembled WGS sequence"/>
</dbReference>
<dbReference type="InterPro" id="IPR019734">
    <property type="entry name" value="TPR_rpt"/>
</dbReference>